<reference evidence="3" key="3">
    <citation type="submission" date="2018-08" db="UniProtKB">
        <authorList>
            <consortium name="EnsemblPlants"/>
        </authorList>
    </citation>
    <scope>IDENTIFICATION</scope>
    <source>
        <strain evidence="3">cv. Bd21</strain>
    </source>
</reference>
<feature type="compositionally biased region" description="Basic and acidic residues" evidence="1">
    <location>
        <begin position="14"/>
        <end position="34"/>
    </location>
</feature>
<reference evidence="2" key="2">
    <citation type="submission" date="2017-06" db="EMBL/GenBank/DDBJ databases">
        <title>WGS assembly of Brachypodium distachyon.</title>
        <authorList>
            <consortium name="The International Brachypodium Initiative"/>
            <person name="Lucas S."/>
            <person name="Harmon-Smith M."/>
            <person name="Lail K."/>
            <person name="Tice H."/>
            <person name="Grimwood J."/>
            <person name="Bruce D."/>
            <person name="Barry K."/>
            <person name="Shu S."/>
            <person name="Lindquist E."/>
            <person name="Wang M."/>
            <person name="Pitluck S."/>
            <person name="Vogel J.P."/>
            <person name="Garvin D.F."/>
            <person name="Mockler T.C."/>
            <person name="Schmutz J."/>
            <person name="Rokhsar D."/>
            <person name="Bevan M.W."/>
        </authorList>
    </citation>
    <scope>NUCLEOTIDE SEQUENCE</scope>
    <source>
        <strain evidence="2">Bd21</strain>
    </source>
</reference>
<evidence type="ECO:0000256" key="1">
    <source>
        <dbReference type="SAM" id="MobiDB-lite"/>
    </source>
</evidence>
<sequence>MATHPSYAVVCPPRRREGPTYQTWRDRGFRDAKQKPKTIANRQAQAYPEEHKTRQTPPQEVSAPSQTRLKVPGLPTRKERTIVTTAATRNTHAHANLPRKCRETSVPVTKARQLKFSPYNASGGPAGDCWAVRPVWWWPRRWLCYFATCLRRKRSS</sequence>
<dbReference type="EMBL" id="CM000880">
    <property type="protein sequence ID" value="PNT74087.1"/>
    <property type="molecule type" value="Genomic_DNA"/>
</dbReference>
<dbReference type="AlphaFoldDB" id="A0A2K2DIH9"/>
<evidence type="ECO:0000313" key="4">
    <source>
        <dbReference type="Proteomes" id="UP000008810"/>
    </source>
</evidence>
<dbReference type="Gramene" id="PNT74087">
    <property type="protein sequence ID" value="PNT74087"/>
    <property type="gene ID" value="BRADI_1g07665v3"/>
</dbReference>
<evidence type="ECO:0000313" key="3">
    <source>
        <dbReference type="EnsemblPlants" id="PNT74087"/>
    </source>
</evidence>
<dbReference type="EnsemblPlants" id="PNT74087">
    <property type="protein sequence ID" value="PNT74087"/>
    <property type="gene ID" value="BRADI_1g07665v3"/>
</dbReference>
<organism evidence="2">
    <name type="scientific">Brachypodium distachyon</name>
    <name type="common">Purple false brome</name>
    <name type="synonym">Trachynia distachya</name>
    <dbReference type="NCBI Taxonomy" id="15368"/>
    <lineage>
        <taxon>Eukaryota</taxon>
        <taxon>Viridiplantae</taxon>
        <taxon>Streptophyta</taxon>
        <taxon>Embryophyta</taxon>
        <taxon>Tracheophyta</taxon>
        <taxon>Spermatophyta</taxon>
        <taxon>Magnoliopsida</taxon>
        <taxon>Liliopsida</taxon>
        <taxon>Poales</taxon>
        <taxon>Poaceae</taxon>
        <taxon>BOP clade</taxon>
        <taxon>Pooideae</taxon>
        <taxon>Stipodae</taxon>
        <taxon>Brachypodieae</taxon>
        <taxon>Brachypodium</taxon>
    </lineage>
</organism>
<gene>
    <name evidence="2" type="ORF">BRADI_1g07665v3</name>
</gene>
<feature type="region of interest" description="Disordered" evidence="1">
    <location>
        <begin position="1"/>
        <end position="77"/>
    </location>
</feature>
<reference evidence="2 3" key="1">
    <citation type="journal article" date="2010" name="Nature">
        <title>Genome sequencing and analysis of the model grass Brachypodium distachyon.</title>
        <authorList>
            <consortium name="International Brachypodium Initiative"/>
        </authorList>
    </citation>
    <scope>NUCLEOTIDE SEQUENCE [LARGE SCALE GENOMIC DNA]</scope>
    <source>
        <strain evidence="2 3">Bd21</strain>
    </source>
</reference>
<protein>
    <submittedName>
        <fullName evidence="2 3">Uncharacterized protein</fullName>
    </submittedName>
</protein>
<dbReference type="Proteomes" id="UP000008810">
    <property type="component" value="Chromosome 1"/>
</dbReference>
<feature type="compositionally biased region" description="Polar residues" evidence="1">
    <location>
        <begin position="55"/>
        <end position="68"/>
    </location>
</feature>
<keyword evidence="4" id="KW-1185">Reference proteome</keyword>
<name>A0A2K2DIH9_BRADI</name>
<dbReference type="InParanoid" id="A0A2K2DIH9"/>
<accession>A0A2K2DIH9</accession>
<proteinExistence type="predicted"/>
<evidence type="ECO:0000313" key="2">
    <source>
        <dbReference type="EMBL" id="PNT74087.1"/>
    </source>
</evidence>